<feature type="signal peptide" evidence="2">
    <location>
        <begin position="1"/>
        <end position="30"/>
    </location>
</feature>
<dbReference type="EMBL" id="JBHSCW010000003">
    <property type="protein sequence ID" value="MFC4351582.1"/>
    <property type="molecule type" value="Genomic_DNA"/>
</dbReference>
<keyword evidence="4" id="KW-1185">Reference proteome</keyword>
<keyword evidence="2" id="KW-0732">Signal</keyword>
<evidence type="ECO:0000313" key="4">
    <source>
        <dbReference type="Proteomes" id="UP001595799"/>
    </source>
</evidence>
<dbReference type="RefSeq" id="WP_382421909.1">
    <property type="nucleotide sequence ID" value="NZ_JBHSCW010000003.1"/>
</dbReference>
<dbReference type="PROSITE" id="PS51257">
    <property type="entry name" value="PROKAR_LIPOPROTEIN"/>
    <property type="match status" value="1"/>
</dbReference>
<feature type="region of interest" description="Disordered" evidence="1">
    <location>
        <begin position="98"/>
        <end position="129"/>
    </location>
</feature>
<name>A0ABV8ULI1_9PROT</name>
<reference evidence="4" key="1">
    <citation type="journal article" date="2019" name="Int. J. Syst. Evol. Microbiol.">
        <title>The Global Catalogue of Microorganisms (GCM) 10K type strain sequencing project: providing services to taxonomists for standard genome sequencing and annotation.</title>
        <authorList>
            <consortium name="The Broad Institute Genomics Platform"/>
            <consortium name="The Broad Institute Genome Sequencing Center for Infectious Disease"/>
            <person name="Wu L."/>
            <person name="Ma J."/>
        </authorList>
    </citation>
    <scope>NUCLEOTIDE SEQUENCE [LARGE SCALE GENOMIC DNA]</scope>
    <source>
        <strain evidence="4">CECT 8472</strain>
    </source>
</reference>
<accession>A0ABV8ULI1</accession>
<gene>
    <name evidence="3" type="ORF">ACFOW6_08525</name>
</gene>
<evidence type="ECO:0000256" key="1">
    <source>
        <dbReference type="SAM" id="MobiDB-lite"/>
    </source>
</evidence>
<evidence type="ECO:0000313" key="3">
    <source>
        <dbReference type="EMBL" id="MFC4351582.1"/>
    </source>
</evidence>
<feature type="region of interest" description="Disordered" evidence="1">
    <location>
        <begin position="36"/>
        <end position="78"/>
    </location>
</feature>
<feature type="chain" id="PRO_5045809734" description="Lipoprotein" evidence="2">
    <location>
        <begin position="31"/>
        <end position="147"/>
    </location>
</feature>
<dbReference type="Proteomes" id="UP001595799">
    <property type="component" value="Unassembled WGS sequence"/>
</dbReference>
<evidence type="ECO:0000256" key="2">
    <source>
        <dbReference type="SAM" id="SignalP"/>
    </source>
</evidence>
<sequence>MNNSRLPYVLPALRAAAVSAGILVFLGACAQDSQRQVQEQQSPTVSSTPRQDARPPLLMGDGISDKWREQGSDDVSEQDALESCNAYANAIVARDRRIETDRNAGLDTGGPLSGSSQLGESMRIQGEKNAYEQHFSQCMENRGYAEE</sequence>
<organism evidence="3 4">
    <name type="scientific">Fodinicurvata halophila</name>
    <dbReference type="NCBI Taxonomy" id="1419723"/>
    <lineage>
        <taxon>Bacteria</taxon>
        <taxon>Pseudomonadati</taxon>
        <taxon>Pseudomonadota</taxon>
        <taxon>Alphaproteobacteria</taxon>
        <taxon>Rhodospirillales</taxon>
        <taxon>Rhodovibrionaceae</taxon>
        <taxon>Fodinicurvata</taxon>
    </lineage>
</organism>
<comment type="caution">
    <text evidence="3">The sequence shown here is derived from an EMBL/GenBank/DDBJ whole genome shotgun (WGS) entry which is preliminary data.</text>
</comment>
<proteinExistence type="predicted"/>
<protein>
    <recommendedName>
        <fullName evidence="5">Lipoprotein</fullName>
    </recommendedName>
</protein>
<evidence type="ECO:0008006" key="5">
    <source>
        <dbReference type="Google" id="ProtNLM"/>
    </source>
</evidence>